<protein>
    <submittedName>
        <fullName evidence="1">Uncharacterized protein</fullName>
    </submittedName>
</protein>
<keyword evidence="2" id="KW-1185">Reference proteome</keyword>
<dbReference type="Proteomes" id="UP000812440">
    <property type="component" value="Chromosome 5"/>
</dbReference>
<name>A0A8T2JK93_9PIPI</name>
<organism evidence="1 2">
    <name type="scientific">Hymenochirus boettgeri</name>
    <name type="common">Congo dwarf clawed frog</name>
    <dbReference type="NCBI Taxonomy" id="247094"/>
    <lineage>
        <taxon>Eukaryota</taxon>
        <taxon>Metazoa</taxon>
        <taxon>Chordata</taxon>
        <taxon>Craniata</taxon>
        <taxon>Vertebrata</taxon>
        <taxon>Euteleostomi</taxon>
        <taxon>Amphibia</taxon>
        <taxon>Batrachia</taxon>
        <taxon>Anura</taxon>
        <taxon>Pipoidea</taxon>
        <taxon>Pipidae</taxon>
        <taxon>Pipinae</taxon>
        <taxon>Hymenochirus</taxon>
    </lineage>
</organism>
<dbReference type="EMBL" id="JAACNH010000004">
    <property type="protein sequence ID" value="KAG8443917.1"/>
    <property type="molecule type" value="Genomic_DNA"/>
</dbReference>
<evidence type="ECO:0000313" key="1">
    <source>
        <dbReference type="EMBL" id="KAG8443917.1"/>
    </source>
</evidence>
<proteinExistence type="predicted"/>
<evidence type="ECO:0000313" key="2">
    <source>
        <dbReference type="Proteomes" id="UP000812440"/>
    </source>
</evidence>
<gene>
    <name evidence="1" type="ORF">GDO86_009207</name>
</gene>
<sequence>MADLHVPAATFGIQKGLKKKLSYIKYISAIAQQLEQLLSINIQTRDAQSVVFSQLTTAFSIPDDKVRDIPNLYKMLTFF</sequence>
<comment type="caution">
    <text evidence="1">The sequence shown here is derived from an EMBL/GenBank/DDBJ whole genome shotgun (WGS) entry which is preliminary data.</text>
</comment>
<dbReference type="AlphaFoldDB" id="A0A8T2JK93"/>
<accession>A0A8T2JK93</accession>
<reference evidence="1" key="1">
    <citation type="thesis" date="2020" institute="ProQuest LLC" country="789 East Eisenhower Parkway, Ann Arbor, MI, USA">
        <title>Comparative Genomics and Chromosome Evolution.</title>
        <authorList>
            <person name="Mudd A.B."/>
        </authorList>
    </citation>
    <scope>NUCLEOTIDE SEQUENCE</scope>
    <source>
        <strain evidence="1">Female2</strain>
        <tissue evidence="1">Blood</tissue>
    </source>
</reference>